<dbReference type="InterPro" id="IPR052920">
    <property type="entry name" value="DNA-binding_regulatory"/>
</dbReference>
<dbReference type="Pfam" id="PF12146">
    <property type="entry name" value="Hydrolase_4"/>
    <property type="match status" value="1"/>
</dbReference>
<evidence type="ECO:0000313" key="2">
    <source>
        <dbReference type="EMBL" id="MFD1429079.1"/>
    </source>
</evidence>
<dbReference type="RefSeq" id="WP_203627150.1">
    <property type="nucleotide sequence ID" value="NZ_BOLQ01000011.1"/>
</dbReference>
<accession>A0ABW4CG89</accession>
<name>A0ABW4CG89_9LACO</name>
<organism evidence="2 3">
    <name type="scientific">Lacticaseibacillus mingshuiensis</name>
    <dbReference type="NCBI Taxonomy" id="2799574"/>
    <lineage>
        <taxon>Bacteria</taxon>
        <taxon>Bacillati</taxon>
        <taxon>Bacillota</taxon>
        <taxon>Bacilli</taxon>
        <taxon>Lactobacillales</taxon>
        <taxon>Lactobacillaceae</taxon>
        <taxon>Lacticaseibacillus</taxon>
    </lineage>
</organism>
<keyword evidence="3" id="KW-1185">Reference proteome</keyword>
<comment type="caution">
    <text evidence="2">The sequence shown here is derived from an EMBL/GenBank/DDBJ whole genome shotgun (WGS) entry which is preliminary data.</text>
</comment>
<dbReference type="GO" id="GO:0016787">
    <property type="term" value="F:hydrolase activity"/>
    <property type="evidence" value="ECO:0007669"/>
    <property type="project" value="UniProtKB-KW"/>
</dbReference>
<dbReference type="PANTHER" id="PTHR43358">
    <property type="entry name" value="ALPHA/BETA-HYDROLASE"/>
    <property type="match status" value="1"/>
</dbReference>
<dbReference type="PANTHER" id="PTHR43358:SF4">
    <property type="entry name" value="ALPHA_BETA HYDROLASE FOLD-1 DOMAIN-CONTAINING PROTEIN"/>
    <property type="match status" value="1"/>
</dbReference>
<dbReference type="EMBL" id="JBHTOC010000002">
    <property type="protein sequence ID" value="MFD1429079.1"/>
    <property type="molecule type" value="Genomic_DNA"/>
</dbReference>
<evidence type="ECO:0000259" key="1">
    <source>
        <dbReference type="Pfam" id="PF12146"/>
    </source>
</evidence>
<keyword evidence="2" id="KW-0378">Hydrolase</keyword>
<sequence length="311" mass="34192">MRHRHYGTTAVCVVCLLLSAGVFGASQYFYDYAFVPAKKTFLSSHEPARTTRAKTWLAKVDKETWHMQAADSDLQLVADFVPAATKTARTVVIAHGYMNTKEDMAPQIQLFHDAGFNVLAPDDRGHGQSEGTYIGYGWPDRLDYLKWLDKLLARTGENSQIALYGVSMGGATVMYLSGEALPKQVGCIIEDCGYTSIIDELAYQAKAMFKLPKWPLVPAVALNASVRAKYNVFDASAVAALHHNTRPIFFIHGAKDDFVPTSMVYKNYAATNAPKELWVVPGAGHAKSDEKDPAVYADKVVGFINAYMPPA</sequence>
<evidence type="ECO:0000313" key="3">
    <source>
        <dbReference type="Proteomes" id="UP001597196"/>
    </source>
</evidence>
<feature type="domain" description="Serine aminopeptidase S33" evidence="1">
    <location>
        <begin position="87"/>
        <end position="180"/>
    </location>
</feature>
<dbReference type="Gene3D" id="3.40.50.1820">
    <property type="entry name" value="alpha/beta hydrolase"/>
    <property type="match status" value="1"/>
</dbReference>
<dbReference type="InterPro" id="IPR029058">
    <property type="entry name" value="AB_hydrolase_fold"/>
</dbReference>
<gene>
    <name evidence="2" type="ORF">ACFQ4P_02295</name>
</gene>
<dbReference type="InterPro" id="IPR022742">
    <property type="entry name" value="Hydrolase_4"/>
</dbReference>
<proteinExistence type="predicted"/>
<reference evidence="3" key="1">
    <citation type="journal article" date="2019" name="Int. J. Syst. Evol. Microbiol.">
        <title>The Global Catalogue of Microorganisms (GCM) 10K type strain sequencing project: providing services to taxonomists for standard genome sequencing and annotation.</title>
        <authorList>
            <consortium name="The Broad Institute Genomics Platform"/>
            <consortium name="The Broad Institute Genome Sequencing Center for Infectious Disease"/>
            <person name="Wu L."/>
            <person name="Ma J."/>
        </authorList>
    </citation>
    <scope>NUCLEOTIDE SEQUENCE [LARGE SCALE GENOMIC DNA]</scope>
    <source>
        <strain evidence="3">CCM 8980</strain>
    </source>
</reference>
<dbReference type="SUPFAM" id="SSF53474">
    <property type="entry name" value="alpha/beta-Hydrolases"/>
    <property type="match status" value="1"/>
</dbReference>
<protein>
    <submittedName>
        <fullName evidence="2">Alpha/beta hydrolase</fullName>
    </submittedName>
</protein>
<dbReference type="Proteomes" id="UP001597196">
    <property type="component" value="Unassembled WGS sequence"/>
</dbReference>